<dbReference type="Proteomes" id="UP000217215">
    <property type="component" value="Chromosome"/>
</dbReference>
<gene>
    <name evidence="3" type="ORF">A1sIA56_03010</name>
</gene>
<dbReference type="PANTHER" id="PTHR43575:SF1">
    <property type="entry name" value="PROTEIN ABCI7, CHLOROPLASTIC"/>
    <property type="match status" value="1"/>
</dbReference>
<keyword evidence="4" id="KW-1185">Reference proteome</keyword>
<dbReference type="KEGG" id="psuf:A1sIA56_03010"/>
<proteinExistence type="inferred from homology"/>
<sequence length="364" mass="39492">MMSTLQSNLLENHTPTGREEAWRFTPLKRLGGMHDGTATAVERNSLAVKGSLPTGATFTHQDIDAVTESDDAIVNRIRQFTSKGAVLSIAANAEIAEPVFLNRAAFGTDSAELSRVLIKAGNHSKSVVVIENSGDMHLAEDLEIVVEPGAHLTLIALQEWGSKTIHAARHHAIVDRDATFKSIVVTVGGDVVRLLPTVDFIAPGASCDLSGVYFATAGQFFEHRMFVDHKVPNAKSRVNYKGALAGDKAHTVWIGDVFIRAAAEGTDTYELNRNLLLSDGARADSVPNLEIETGEIVGAGHASTTGRFDDEQLFYLMSRGINMDDARRLVVRGFFNEIVSEIGIEEVQERIMARIDDELAKAGK</sequence>
<dbReference type="InterPro" id="IPR011542">
    <property type="entry name" value="SUF_FeS_clus_asmbl_SufD"/>
</dbReference>
<comment type="similarity">
    <text evidence="1">Belongs to the iron-sulfur cluster assembly SufBD family.</text>
</comment>
<accession>A0A249KGF1</accession>
<evidence type="ECO:0000313" key="4">
    <source>
        <dbReference type="Proteomes" id="UP000217215"/>
    </source>
</evidence>
<dbReference type="PANTHER" id="PTHR43575">
    <property type="entry name" value="PROTEIN ABCI7, CHLOROPLASTIC"/>
    <property type="match status" value="1"/>
</dbReference>
<evidence type="ECO:0000313" key="3">
    <source>
        <dbReference type="EMBL" id="ASY15888.1"/>
    </source>
</evidence>
<protein>
    <submittedName>
        <fullName evidence="3">Fe-S cluster assembly protein SufD</fullName>
    </submittedName>
</protein>
<dbReference type="InterPro" id="IPR000825">
    <property type="entry name" value="SUF_FeS_clus_asmbl_SufBD_core"/>
</dbReference>
<dbReference type="SUPFAM" id="SSF101960">
    <property type="entry name" value="Stabilizer of iron transporter SufD"/>
    <property type="match status" value="1"/>
</dbReference>
<organism evidence="3 4">
    <name type="scientific">Candidatus Planktophila sulfonica</name>
    <dbReference type="NCBI Taxonomy" id="1884904"/>
    <lineage>
        <taxon>Bacteria</taxon>
        <taxon>Bacillati</taxon>
        <taxon>Actinomycetota</taxon>
        <taxon>Actinomycetes</taxon>
        <taxon>Candidatus Nanopelagicales</taxon>
        <taxon>Candidatus Nanopelagicaceae</taxon>
        <taxon>Candidatus Planktophila</taxon>
    </lineage>
</organism>
<dbReference type="AlphaFoldDB" id="A0A249KGF1"/>
<dbReference type="Pfam" id="PF01458">
    <property type="entry name" value="SUFBD_core"/>
    <property type="match status" value="1"/>
</dbReference>
<dbReference type="NCBIfam" id="TIGR01981">
    <property type="entry name" value="sufD"/>
    <property type="match status" value="1"/>
</dbReference>
<dbReference type="InterPro" id="IPR037284">
    <property type="entry name" value="SUF_FeS_clus_asmbl_SufBD_sf"/>
</dbReference>
<dbReference type="EMBL" id="CP016773">
    <property type="protein sequence ID" value="ASY15888.1"/>
    <property type="molecule type" value="Genomic_DNA"/>
</dbReference>
<reference evidence="3 4" key="1">
    <citation type="submission" date="2016-07" db="EMBL/GenBank/DDBJ databases">
        <title>High microdiversification within the ubiquitous acI lineage of Actinobacteria.</title>
        <authorList>
            <person name="Neuenschwander S.M."/>
            <person name="Salcher M."/>
            <person name="Ghai R."/>
            <person name="Pernthaler J."/>
        </authorList>
    </citation>
    <scope>NUCLEOTIDE SEQUENCE [LARGE SCALE GENOMIC DNA]</scope>
    <source>
        <strain evidence="3">MMS-IA-56</strain>
    </source>
</reference>
<name>A0A249KGF1_9ACTN</name>
<feature type="domain" description="SUF system FeS cluster assembly SufBD core" evidence="2">
    <location>
        <begin position="110"/>
        <end position="334"/>
    </location>
</feature>
<dbReference type="GO" id="GO:0016226">
    <property type="term" value="P:iron-sulfur cluster assembly"/>
    <property type="evidence" value="ECO:0007669"/>
    <property type="project" value="InterPro"/>
</dbReference>
<evidence type="ECO:0000256" key="1">
    <source>
        <dbReference type="ARBA" id="ARBA00043967"/>
    </source>
</evidence>
<evidence type="ECO:0000259" key="2">
    <source>
        <dbReference type="Pfam" id="PF01458"/>
    </source>
</evidence>
<dbReference type="InterPro" id="IPR055346">
    <property type="entry name" value="Fe-S_cluster_assembly_SufBD"/>
</dbReference>